<name>A0A7X3SJ50_9FIRM</name>
<dbReference type="EMBL" id="WUQX01000001">
    <property type="protein sequence ID" value="MXP76029.1"/>
    <property type="molecule type" value="Genomic_DNA"/>
</dbReference>
<accession>A0A7X3SJ50</accession>
<evidence type="ECO:0000313" key="3">
    <source>
        <dbReference type="Proteomes" id="UP000460412"/>
    </source>
</evidence>
<evidence type="ECO:0000313" key="2">
    <source>
        <dbReference type="EMBL" id="MXP76029.1"/>
    </source>
</evidence>
<sequence>MLLKIIRYIKGYIRIRITGYSTERFLNACSHKGIVLWGLTPVNRAYEMNIQVKGFRQLKPIIRKTGTKVVIVGRFGLPFFLHKYRKRKLFFAGALLSLALVFLLSRYIWNIDIQGNLSYTDETLLRFLESTQVTNGMPVSEVDCARIVKDIRKEYNDIIWVSASIKGTRLIIQVKENEDSLPAMDEVNPEPAGEQLQEDKAMDIVADQDCIITKIVPRNGIPMVKEGQQVKAGEILVSGQVPVLDDSGTVIGYQYHKADADIQGRTSIEYQNEISLTYEEKEYADIEKKEYTLKIGSYYLRLGSIRNSYEAWEMYGFAKQLCIGDNFYLPICYEKRIAKPYRPLEKKYTKNELQRILSKSFQRYCKDLDKKGVEIIENNVKIYTGSEKAEAKGRLTVLTPIGTLTQSQLLEIPVIEEQDETGE</sequence>
<feature type="transmembrane region" description="Helical" evidence="1">
    <location>
        <begin position="89"/>
        <end position="109"/>
    </location>
</feature>
<reference evidence="2 3" key="1">
    <citation type="submission" date="2019-12" db="EMBL/GenBank/DDBJ databases">
        <title>Sporaefaciens musculi gen. nov., sp. nov., a novel bacterium isolated from the caecum of an obese mouse.</title>
        <authorList>
            <person name="Rasmussen T.S."/>
            <person name="Streidl T."/>
            <person name="Hitch T.C.A."/>
            <person name="Wortmann E."/>
            <person name="Deptula P."/>
            <person name="Hansen M."/>
            <person name="Nielsen D.S."/>
            <person name="Clavel T."/>
            <person name="Vogensen F.K."/>
        </authorList>
    </citation>
    <scope>NUCLEOTIDE SEQUENCE [LARGE SCALE GENOMIC DNA]</scope>
    <source>
        <strain evidence="2 3">WCA-9-b2</strain>
    </source>
</reference>
<keyword evidence="3" id="KW-1185">Reference proteome</keyword>
<organism evidence="2 3">
    <name type="scientific">Sporofaciens musculi</name>
    <dbReference type="NCBI Taxonomy" id="2681861"/>
    <lineage>
        <taxon>Bacteria</taxon>
        <taxon>Bacillati</taxon>
        <taxon>Bacillota</taxon>
        <taxon>Clostridia</taxon>
        <taxon>Lachnospirales</taxon>
        <taxon>Lachnospiraceae</taxon>
        <taxon>Sporofaciens</taxon>
    </lineage>
</organism>
<evidence type="ECO:0000256" key="1">
    <source>
        <dbReference type="SAM" id="Phobius"/>
    </source>
</evidence>
<keyword evidence="1" id="KW-0472">Membrane</keyword>
<proteinExistence type="predicted"/>
<protein>
    <submittedName>
        <fullName evidence="2">Stage IV sporulation protein</fullName>
    </submittedName>
</protein>
<dbReference type="Proteomes" id="UP000460412">
    <property type="component" value="Unassembled WGS sequence"/>
</dbReference>
<dbReference type="InterPro" id="IPR010690">
    <property type="entry name" value="YqfD"/>
</dbReference>
<gene>
    <name evidence="2" type="ORF">GN277_11715</name>
</gene>
<keyword evidence="1" id="KW-1133">Transmembrane helix</keyword>
<keyword evidence="1" id="KW-0812">Transmembrane</keyword>
<comment type="caution">
    <text evidence="2">The sequence shown here is derived from an EMBL/GenBank/DDBJ whole genome shotgun (WGS) entry which is preliminary data.</text>
</comment>
<dbReference type="AlphaFoldDB" id="A0A7X3SJ50"/>
<dbReference type="Pfam" id="PF06898">
    <property type="entry name" value="YqfD"/>
    <property type="match status" value="1"/>
</dbReference>
<dbReference type="RefSeq" id="WP_159751205.1">
    <property type="nucleotide sequence ID" value="NZ_CATIFW010000231.1"/>
</dbReference>